<feature type="region of interest" description="Disordered" evidence="1">
    <location>
        <begin position="1"/>
        <end position="64"/>
    </location>
</feature>
<evidence type="ECO:0000256" key="1">
    <source>
        <dbReference type="SAM" id="MobiDB-lite"/>
    </source>
</evidence>
<organism evidence="2 3">
    <name type="scientific">Cuscuta campestris</name>
    <dbReference type="NCBI Taxonomy" id="132261"/>
    <lineage>
        <taxon>Eukaryota</taxon>
        <taxon>Viridiplantae</taxon>
        <taxon>Streptophyta</taxon>
        <taxon>Embryophyta</taxon>
        <taxon>Tracheophyta</taxon>
        <taxon>Spermatophyta</taxon>
        <taxon>Magnoliopsida</taxon>
        <taxon>eudicotyledons</taxon>
        <taxon>Gunneridae</taxon>
        <taxon>Pentapetalae</taxon>
        <taxon>asterids</taxon>
        <taxon>lamiids</taxon>
        <taxon>Solanales</taxon>
        <taxon>Convolvulaceae</taxon>
        <taxon>Cuscuteae</taxon>
        <taxon>Cuscuta</taxon>
        <taxon>Cuscuta subgen. Grammica</taxon>
        <taxon>Cuscuta sect. Cleistogrammica</taxon>
    </lineage>
</organism>
<sequence length="176" mass="19816">MLDAAALVPLASPSTAPRVSPSKPRLRPPVSPPLASSVSLPPRRRRHDLNPSPPPMSRPPSSSTRPPLFLKVTMQWLWMGLPLLWMREIFCTVLLSGVTGVVQKKMRCHHHCEESKLYSSELTEVYSIFIGRKRKKALKILGTVELSSEYHSTQHYVFKSTSNDGVEVENSQKVYQ</sequence>
<dbReference type="Proteomes" id="UP000595140">
    <property type="component" value="Unassembled WGS sequence"/>
</dbReference>
<name>A0A484N8X0_9ASTE</name>
<evidence type="ECO:0000313" key="2">
    <source>
        <dbReference type="EMBL" id="VFQ96936.1"/>
    </source>
</evidence>
<gene>
    <name evidence="2" type="ORF">CCAM_LOCUS38712</name>
</gene>
<accession>A0A484N8X0</accession>
<evidence type="ECO:0000313" key="3">
    <source>
        <dbReference type="Proteomes" id="UP000595140"/>
    </source>
</evidence>
<dbReference type="EMBL" id="OOIL02006271">
    <property type="protein sequence ID" value="VFQ96936.1"/>
    <property type="molecule type" value="Genomic_DNA"/>
</dbReference>
<reference evidence="2 3" key="1">
    <citation type="submission" date="2018-04" db="EMBL/GenBank/DDBJ databases">
        <authorList>
            <person name="Vogel A."/>
        </authorList>
    </citation>
    <scope>NUCLEOTIDE SEQUENCE [LARGE SCALE GENOMIC DNA]</scope>
</reference>
<keyword evidence="3" id="KW-1185">Reference proteome</keyword>
<dbReference type="OrthoDB" id="1602268at2759"/>
<protein>
    <submittedName>
        <fullName evidence="2">Uncharacterized protein</fullName>
    </submittedName>
</protein>
<proteinExistence type="predicted"/>
<dbReference type="AlphaFoldDB" id="A0A484N8X0"/>